<keyword evidence="1" id="KW-0472">Membrane</keyword>
<keyword evidence="3" id="KW-1185">Reference proteome</keyword>
<keyword evidence="1" id="KW-0812">Transmembrane</keyword>
<evidence type="ECO:0000256" key="1">
    <source>
        <dbReference type="SAM" id="Phobius"/>
    </source>
</evidence>
<comment type="caution">
    <text evidence="2">The sequence shown here is derived from an EMBL/GenBank/DDBJ whole genome shotgun (WGS) entry which is preliminary data.</text>
</comment>
<gene>
    <name evidence="2" type="ORF">V5J35_002554</name>
</gene>
<proteinExistence type="predicted"/>
<dbReference type="EMBL" id="JBEWTB010000002">
    <property type="protein sequence ID" value="MET4757362.1"/>
    <property type="molecule type" value="Genomic_DNA"/>
</dbReference>
<sequence>MLKPLALFLVLIWSGMILGISFLEAPVKFHAPSLTLATGVDVGRHVFGVFEKVQWVFLVILAGILFGLPLTKAILCAAALIALCQLVQTLWLLPILNSRAEQIISGQPVLPSNSHTGFAITELLKLFALLWLAWMVYKSP</sequence>
<accession>A0ABV2SHV3</accession>
<feature type="transmembrane region" description="Helical" evidence="1">
    <location>
        <begin position="116"/>
        <end position="137"/>
    </location>
</feature>
<feature type="transmembrane region" description="Helical" evidence="1">
    <location>
        <begin position="53"/>
        <end position="70"/>
    </location>
</feature>
<evidence type="ECO:0000313" key="3">
    <source>
        <dbReference type="Proteomes" id="UP001549366"/>
    </source>
</evidence>
<organism evidence="2 3">
    <name type="scientific">Endozoicomonas lisbonensis</name>
    <dbReference type="NCBI Taxonomy" id="3120522"/>
    <lineage>
        <taxon>Bacteria</taxon>
        <taxon>Pseudomonadati</taxon>
        <taxon>Pseudomonadota</taxon>
        <taxon>Gammaproteobacteria</taxon>
        <taxon>Oceanospirillales</taxon>
        <taxon>Endozoicomonadaceae</taxon>
        <taxon>Endozoicomonas</taxon>
    </lineage>
</organism>
<reference evidence="2 3" key="1">
    <citation type="submission" date="2024-06" db="EMBL/GenBank/DDBJ databases">
        <title>Genomic Encyclopedia of Type Strains, Phase V (KMG-V): Genome sequencing to study the core and pangenomes of soil and plant-associated prokaryotes.</title>
        <authorList>
            <person name="Whitman W."/>
        </authorList>
    </citation>
    <scope>NUCLEOTIDE SEQUENCE [LARGE SCALE GENOMIC DNA]</scope>
    <source>
        <strain evidence="2 3">NE40</strain>
    </source>
</reference>
<protein>
    <recommendedName>
        <fullName evidence="4">DUF4149 domain-containing protein</fullName>
    </recommendedName>
</protein>
<name>A0ABV2SHV3_9GAMM</name>
<dbReference type="RefSeq" id="WP_354007521.1">
    <property type="nucleotide sequence ID" value="NZ_JBEWTA010000001.1"/>
</dbReference>
<dbReference type="Proteomes" id="UP001549366">
    <property type="component" value="Unassembled WGS sequence"/>
</dbReference>
<evidence type="ECO:0000313" key="2">
    <source>
        <dbReference type="EMBL" id="MET4757362.1"/>
    </source>
</evidence>
<keyword evidence="1" id="KW-1133">Transmembrane helix</keyword>
<feature type="transmembrane region" description="Helical" evidence="1">
    <location>
        <begin position="77"/>
        <end position="96"/>
    </location>
</feature>
<evidence type="ECO:0008006" key="4">
    <source>
        <dbReference type="Google" id="ProtNLM"/>
    </source>
</evidence>